<organism evidence="1 2">
    <name type="scientific">Neobacillus piezotolerans</name>
    <dbReference type="NCBI Taxonomy" id="2259171"/>
    <lineage>
        <taxon>Bacteria</taxon>
        <taxon>Bacillati</taxon>
        <taxon>Bacillota</taxon>
        <taxon>Bacilli</taxon>
        <taxon>Bacillales</taxon>
        <taxon>Bacillaceae</taxon>
        <taxon>Neobacillus</taxon>
    </lineage>
</organism>
<dbReference type="AlphaFoldDB" id="A0A3D8GS64"/>
<evidence type="ECO:0000313" key="2">
    <source>
        <dbReference type="Proteomes" id="UP000257144"/>
    </source>
</evidence>
<evidence type="ECO:0008006" key="3">
    <source>
        <dbReference type="Google" id="ProtNLM"/>
    </source>
</evidence>
<dbReference type="RefSeq" id="WP_115450962.1">
    <property type="nucleotide sequence ID" value="NZ_QNQT01000002.1"/>
</dbReference>
<dbReference type="Pfam" id="PF13707">
    <property type="entry name" value="RloB"/>
    <property type="match status" value="1"/>
</dbReference>
<protein>
    <recommendedName>
        <fullName evidence="3">RloB domain-containing protein</fullName>
    </recommendedName>
</protein>
<dbReference type="InterPro" id="IPR025591">
    <property type="entry name" value="RloB"/>
</dbReference>
<evidence type="ECO:0000313" key="1">
    <source>
        <dbReference type="EMBL" id="RDU37288.1"/>
    </source>
</evidence>
<dbReference type="EMBL" id="QNQT01000002">
    <property type="protein sequence ID" value="RDU37288.1"/>
    <property type="molecule type" value="Genomic_DNA"/>
</dbReference>
<comment type="caution">
    <text evidence="1">The sequence shown here is derived from an EMBL/GenBank/DDBJ whole genome shotgun (WGS) entry which is preliminary data.</text>
</comment>
<accession>A0A3D8GS64</accession>
<reference evidence="1 2" key="1">
    <citation type="submission" date="2018-07" db="EMBL/GenBank/DDBJ databases">
        <title>Bacillus sp. YLB-04 draft genome sequence.</title>
        <authorList>
            <person name="Yu L."/>
            <person name="Tang X."/>
        </authorList>
    </citation>
    <scope>NUCLEOTIDE SEQUENCE [LARGE SCALE GENOMIC DNA]</scope>
    <source>
        <strain evidence="1 2">YLB-04</strain>
    </source>
</reference>
<proteinExistence type="predicted"/>
<sequence length="228" mass="26521">MARTIKPQIHILFPEASHRGNKIDLCEHFFIKHSFQRKVTKAIIISYPEEFEKNFKLALKSKNKKKSINPQDLFFIVLDTDIKPNRENVNTVISQIQSFEKTYGNDIKIILSGRSFEVWLCMYGRQQYTTPFTDQSRLNSDVKTSYEKKEKWFIENATRLYEDYPQAKIASILSKQNVFNNTSGPPPSGYDLVNAIPNFSNAVVINYLVNTTPFTYFEHLIGTLLDYE</sequence>
<dbReference type="Proteomes" id="UP000257144">
    <property type="component" value="Unassembled WGS sequence"/>
</dbReference>
<keyword evidence="2" id="KW-1185">Reference proteome</keyword>
<gene>
    <name evidence="1" type="ORF">DRW41_05395</name>
</gene>
<name>A0A3D8GS64_9BACI</name>
<dbReference type="OrthoDB" id="2363474at2"/>